<name>A0A1M5A392_9FIRM</name>
<dbReference type="STRING" id="1123243.SAMN02745190_02184"/>
<dbReference type="GO" id="GO:0005524">
    <property type="term" value="F:ATP binding"/>
    <property type="evidence" value="ECO:0007669"/>
    <property type="project" value="UniProtKB-KW"/>
</dbReference>
<dbReference type="EMBL" id="FQUG01000010">
    <property type="protein sequence ID" value="SHF24684.1"/>
    <property type="molecule type" value="Genomic_DNA"/>
</dbReference>
<dbReference type="InterPro" id="IPR003439">
    <property type="entry name" value="ABC_transporter-like_ATP-bd"/>
</dbReference>
<dbReference type="InterPro" id="IPR013563">
    <property type="entry name" value="Oligopep_ABC_C"/>
</dbReference>
<gene>
    <name evidence="6" type="ORF">SAMN02745190_02184</name>
</gene>
<protein>
    <submittedName>
        <fullName evidence="6">Peptide/nickel transport system ATP-binding protein</fullName>
    </submittedName>
</protein>
<dbReference type="SMART" id="SM00382">
    <property type="entry name" value="AAA"/>
    <property type="match status" value="1"/>
</dbReference>
<sequence>MTSTKLGKDYVLNIQHVVKKFPVGEGKVLTACNDVSLKLYRGESLAIVGESGCGKSTLAKCIMRLHDVTSGSIFYGDQDITQLKGEDLRQMRKHIQMVFQDPNTAFDPKMKIKDIICEPLYNFDMIKPSEAEEKAKEMLRLVELPEDIVDRYPANMSGGQRQRIGIARALVLNPEVLVCDEATSALDVSVQKKIVDLLLSIQKKTNLSIIFICHDLALVYQMCNRAAVMYLGNVVEVLPAGKLKEAKHPYTQALLRSVFPLREKGTHTVQTLEGEIPSPVNLPTGCPFQDRCCECMDHGCRETMAPLKKQGIQHYAACHLLDDEVQETAQS</sequence>
<dbReference type="GO" id="GO:0016887">
    <property type="term" value="F:ATP hydrolysis activity"/>
    <property type="evidence" value="ECO:0007669"/>
    <property type="project" value="InterPro"/>
</dbReference>
<dbReference type="PROSITE" id="PS50893">
    <property type="entry name" value="ABC_TRANSPORTER_2"/>
    <property type="match status" value="1"/>
</dbReference>
<organism evidence="6 7">
    <name type="scientific">Schwartzia succinivorans DSM 10502</name>
    <dbReference type="NCBI Taxonomy" id="1123243"/>
    <lineage>
        <taxon>Bacteria</taxon>
        <taxon>Bacillati</taxon>
        <taxon>Bacillota</taxon>
        <taxon>Negativicutes</taxon>
        <taxon>Selenomonadales</taxon>
        <taxon>Selenomonadaceae</taxon>
        <taxon>Schwartzia</taxon>
    </lineage>
</organism>
<dbReference type="InterPro" id="IPR050319">
    <property type="entry name" value="ABC_transp_ATP-bind"/>
</dbReference>
<dbReference type="PANTHER" id="PTHR43776:SF8">
    <property type="entry name" value="ABC TRANSPORTER, ATP-BINDING PROTEIN"/>
    <property type="match status" value="1"/>
</dbReference>
<dbReference type="Pfam" id="PF00005">
    <property type="entry name" value="ABC_tran"/>
    <property type="match status" value="1"/>
</dbReference>
<dbReference type="NCBIfam" id="TIGR01727">
    <property type="entry name" value="oligo_HPY"/>
    <property type="match status" value="1"/>
</dbReference>
<evidence type="ECO:0000313" key="7">
    <source>
        <dbReference type="Proteomes" id="UP000184404"/>
    </source>
</evidence>
<keyword evidence="7" id="KW-1185">Reference proteome</keyword>
<dbReference type="FunFam" id="3.40.50.300:FF:000016">
    <property type="entry name" value="Oligopeptide ABC transporter ATP-binding component"/>
    <property type="match status" value="1"/>
</dbReference>
<evidence type="ECO:0000313" key="6">
    <source>
        <dbReference type="EMBL" id="SHF24684.1"/>
    </source>
</evidence>
<dbReference type="Proteomes" id="UP000184404">
    <property type="component" value="Unassembled WGS sequence"/>
</dbReference>
<keyword evidence="3" id="KW-0547">Nucleotide-binding</keyword>
<dbReference type="GO" id="GO:0055085">
    <property type="term" value="P:transmembrane transport"/>
    <property type="evidence" value="ECO:0007669"/>
    <property type="project" value="UniProtKB-ARBA"/>
</dbReference>
<evidence type="ECO:0000256" key="1">
    <source>
        <dbReference type="ARBA" id="ARBA00005417"/>
    </source>
</evidence>
<dbReference type="GO" id="GO:0015833">
    <property type="term" value="P:peptide transport"/>
    <property type="evidence" value="ECO:0007669"/>
    <property type="project" value="InterPro"/>
</dbReference>
<keyword evidence="2" id="KW-0813">Transport</keyword>
<dbReference type="PANTHER" id="PTHR43776">
    <property type="entry name" value="TRANSPORT ATP-BINDING PROTEIN"/>
    <property type="match status" value="1"/>
</dbReference>
<evidence type="ECO:0000256" key="4">
    <source>
        <dbReference type="ARBA" id="ARBA00022840"/>
    </source>
</evidence>
<dbReference type="SUPFAM" id="SSF52540">
    <property type="entry name" value="P-loop containing nucleoside triphosphate hydrolases"/>
    <property type="match status" value="1"/>
</dbReference>
<dbReference type="AlphaFoldDB" id="A0A1M5A392"/>
<dbReference type="PROSITE" id="PS00211">
    <property type="entry name" value="ABC_TRANSPORTER_1"/>
    <property type="match status" value="1"/>
</dbReference>
<reference evidence="6 7" key="1">
    <citation type="submission" date="2016-11" db="EMBL/GenBank/DDBJ databases">
        <authorList>
            <person name="Jaros S."/>
            <person name="Januszkiewicz K."/>
            <person name="Wedrychowicz H."/>
        </authorList>
    </citation>
    <scope>NUCLEOTIDE SEQUENCE [LARGE SCALE GENOMIC DNA]</scope>
    <source>
        <strain evidence="6 7">DSM 10502</strain>
    </source>
</reference>
<feature type="domain" description="ABC transporter" evidence="5">
    <location>
        <begin position="12"/>
        <end position="256"/>
    </location>
</feature>
<dbReference type="Pfam" id="PF08352">
    <property type="entry name" value="oligo_HPY"/>
    <property type="match status" value="1"/>
</dbReference>
<dbReference type="InterPro" id="IPR003593">
    <property type="entry name" value="AAA+_ATPase"/>
</dbReference>
<dbReference type="CDD" id="cd03257">
    <property type="entry name" value="ABC_NikE_OppD_transporters"/>
    <property type="match status" value="1"/>
</dbReference>
<dbReference type="Gene3D" id="3.40.50.300">
    <property type="entry name" value="P-loop containing nucleotide triphosphate hydrolases"/>
    <property type="match status" value="1"/>
</dbReference>
<evidence type="ECO:0000256" key="3">
    <source>
        <dbReference type="ARBA" id="ARBA00022741"/>
    </source>
</evidence>
<proteinExistence type="inferred from homology"/>
<evidence type="ECO:0000259" key="5">
    <source>
        <dbReference type="PROSITE" id="PS50893"/>
    </source>
</evidence>
<dbReference type="InterPro" id="IPR017871">
    <property type="entry name" value="ABC_transporter-like_CS"/>
</dbReference>
<dbReference type="RefSeq" id="WP_072936293.1">
    <property type="nucleotide sequence ID" value="NZ_FQUG01000010.1"/>
</dbReference>
<comment type="similarity">
    <text evidence="1">Belongs to the ABC transporter superfamily.</text>
</comment>
<evidence type="ECO:0000256" key="2">
    <source>
        <dbReference type="ARBA" id="ARBA00022448"/>
    </source>
</evidence>
<keyword evidence="4 6" id="KW-0067">ATP-binding</keyword>
<accession>A0A1M5A392</accession>
<dbReference type="OrthoDB" id="9779287at2"/>
<dbReference type="InterPro" id="IPR027417">
    <property type="entry name" value="P-loop_NTPase"/>
</dbReference>